<feature type="transmembrane region" description="Helical" evidence="3">
    <location>
        <begin position="259"/>
        <end position="280"/>
    </location>
</feature>
<evidence type="ECO:0000313" key="5">
    <source>
        <dbReference type="Proteomes" id="UP001596413"/>
    </source>
</evidence>
<feature type="region of interest" description="Disordered" evidence="2">
    <location>
        <begin position="123"/>
        <end position="142"/>
    </location>
</feature>
<dbReference type="EMBL" id="JBHSZO010000026">
    <property type="protein sequence ID" value="MFC7219898.1"/>
    <property type="molecule type" value="Genomic_DNA"/>
</dbReference>
<keyword evidence="1" id="KW-0378">Hydrolase</keyword>
<keyword evidence="3" id="KW-1133">Transmembrane helix</keyword>
<keyword evidence="3" id="KW-0812">Transmembrane</keyword>
<keyword evidence="3" id="KW-0472">Membrane</keyword>
<dbReference type="SUPFAM" id="SSF63817">
    <property type="entry name" value="Sortase"/>
    <property type="match status" value="1"/>
</dbReference>
<dbReference type="InterPro" id="IPR023365">
    <property type="entry name" value="Sortase_dom-sf"/>
</dbReference>
<organism evidence="4 5">
    <name type="scientific">Streptomyces polyrhachis</name>
    <dbReference type="NCBI Taxonomy" id="1282885"/>
    <lineage>
        <taxon>Bacteria</taxon>
        <taxon>Bacillati</taxon>
        <taxon>Actinomycetota</taxon>
        <taxon>Actinomycetes</taxon>
        <taxon>Kitasatosporales</taxon>
        <taxon>Streptomycetaceae</taxon>
        <taxon>Streptomyces</taxon>
    </lineage>
</organism>
<feature type="region of interest" description="Disordered" evidence="2">
    <location>
        <begin position="1"/>
        <end position="35"/>
    </location>
</feature>
<feature type="compositionally biased region" description="Pro residues" evidence="2">
    <location>
        <begin position="18"/>
        <end position="31"/>
    </location>
</feature>
<reference evidence="5" key="1">
    <citation type="journal article" date="2019" name="Int. J. Syst. Evol. Microbiol.">
        <title>The Global Catalogue of Microorganisms (GCM) 10K type strain sequencing project: providing services to taxonomists for standard genome sequencing and annotation.</title>
        <authorList>
            <consortium name="The Broad Institute Genomics Platform"/>
            <consortium name="The Broad Institute Genome Sequencing Center for Infectious Disease"/>
            <person name="Wu L."/>
            <person name="Ma J."/>
        </authorList>
    </citation>
    <scope>NUCLEOTIDE SEQUENCE [LARGE SCALE GENOMIC DNA]</scope>
    <source>
        <strain evidence="5">CGMCC 1.13681</strain>
    </source>
</reference>
<dbReference type="Pfam" id="PF04203">
    <property type="entry name" value="Sortase"/>
    <property type="match status" value="1"/>
</dbReference>
<dbReference type="InterPro" id="IPR005754">
    <property type="entry name" value="Sortase"/>
</dbReference>
<evidence type="ECO:0000256" key="2">
    <source>
        <dbReference type="SAM" id="MobiDB-lite"/>
    </source>
</evidence>
<keyword evidence="5" id="KW-1185">Reference proteome</keyword>
<comment type="caution">
    <text evidence="4">The sequence shown here is derived from an EMBL/GenBank/DDBJ whole genome shotgun (WGS) entry which is preliminary data.</text>
</comment>
<feature type="transmembrane region" description="Helical" evidence="3">
    <location>
        <begin position="39"/>
        <end position="60"/>
    </location>
</feature>
<accession>A0ABW2GGN2</accession>
<evidence type="ECO:0000256" key="3">
    <source>
        <dbReference type="SAM" id="Phobius"/>
    </source>
</evidence>
<gene>
    <name evidence="4" type="ORF">ACFQLX_17255</name>
</gene>
<feature type="transmembrane region" description="Helical" evidence="3">
    <location>
        <begin position="292"/>
        <end position="312"/>
    </location>
</feature>
<evidence type="ECO:0000313" key="4">
    <source>
        <dbReference type="EMBL" id="MFC7219898.1"/>
    </source>
</evidence>
<dbReference type="RefSeq" id="WP_386416107.1">
    <property type="nucleotide sequence ID" value="NZ_JBHSZO010000026.1"/>
</dbReference>
<evidence type="ECO:0000256" key="1">
    <source>
        <dbReference type="ARBA" id="ARBA00022801"/>
    </source>
</evidence>
<name>A0ABW2GGN2_9ACTN</name>
<dbReference type="Proteomes" id="UP001596413">
    <property type="component" value="Unassembled WGS sequence"/>
</dbReference>
<sequence>MTTTLTPPRSGPDRTGGAPPPPRPAPVPRHQPGPASRTVGTALIILAVLLLAVVAEAGPLGTLQHSRDRQVDYAVLRAQLAAGTAPVSTATSEGVTPLAPGVPMAVLHIPGIRLREVVREGTTAGQLARGPGHRRDTPLPGQAGTSVVFARQAMYGGSFRRLKELLPGEEFTVVTGQSERPHRYRVTAVRRAGDPQPPVLADGKGRLMLVTADGTPFLPTDVLRVDADLVSAPVPGAKPAVAPGALPAEERAMGAQESAWMPLVLWLQGLALAVAALVWIRTRLGRGHAWLIGLPALAALSLAAADAALMLLPNLL</sequence>
<protein>
    <submittedName>
        <fullName evidence="4">Sortase</fullName>
    </submittedName>
</protein>
<proteinExistence type="predicted"/>
<dbReference type="Gene3D" id="2.40.260.10">
    <property type="entry name" value="Sortase"/>
    <property type="match status" value="1"/>
</dbReference>